<evidence type="ECO:0000256" key="10">
    <source>
        <dbReference type="ARBA" id="ARBA00023133"/>
    </source>
</evidence>
<comment type="function">
    <text evidence="14">Involved in the heme and chlorophyll biosynthesis. Catalyzes the aerobic oxidative decarboxylation of propionate groups of rings A and B of coproporphyrinogen-III to yield the vinyl groups in protoporphyrinogen-IX.</text>
</comment>
<evidence type="ECO:0000256" key="2">
    <source>
        <dbReference type="ARBA" id="ARBA00005168"/>
    </source>
</evidence>
<keyword evidence="11" id="KW-0149">Chlorophyll biosynthesis</keyword>
<evidence type="ECO:0000256" key="6">
    <source>
        <dbReference type="ARBA" id="ARBA00022528"/>
    </source>
</evidence>
<evidence type="ECO:0000256" key="8">
    <source>
        <dbReference type="ARBA" id="ARBA00022946"/>
    </source>
</evidence>
<dbReference type="PANTHER" id="PTHR10755">
    <property type="entry name" value="COPROPORPHYRINOGEN III OXIDASE, MITOCHONDRIAL"/>
    <property type="match status" value="1"/>
</dbReference>
<sequence length="526" mass="58650">MAVQPSSHTSHRVLPMDRTLTHEKRCAGIWAKRLLAIGESDEKDRIMFRPVVRIAVLLASPHLQDSRVATAWKCFWRIALPEKILVIRLGVGGNYEIPSKSAHGPERRQGEEGNSGGGGDTRSFIAGRRRRNVHRRSCQSHWLVGDKTSTRGGGVLAGGLALKSRSHTARRPQVDMERETPEAAPPPTFLRGEEASSGSSSARARFERLIRRVQAEVCAALEAVEEGSGGGGVVFREDAWTRPGGGGGISRVLQGGHVFEKAAVNVSVVYGVMPPDAYRAARPDAAAGVEKAGPVPFFAAGVSSVIHPNNPFAPTLHFNYRYFETEAPQEFKSNSEITAADAPGAPRQWWFGGGTDLTPSYIIEEDIKHFHSVQKQACDKFDPTFYPRFKKWCDDYFHIKHRGERRGVGGIFFDDLNDHDQETLLDFATECAASVIPAYIPIIERRKDTPFTEDHRAWQQLRRGRYVEFNLVYDRGTTFGLKTGGRIESILVSLPLTARWEYDHKPQEGTEEWKLLDVCINPKEWI</sequence>
<comment type="catalytic activity">
    <reaction evidence="13">
        <text>coproporphyrinogen III + O2 + 2 H(+) = protoporphyrinogen IX + 2 CO2 + 2 H2O</text>
        <dbReference type="Rhea" id="RHEA:18257"/>
        <dbReference type="ChEBI" id="CHEBI:15377"/>
        <dbReference type="ChEBI" id="CHEBI:15378"/>
        <dbReference type="ChEBI" id="CHEBI:15379"/>
        <dbReference type="ChEBI" id="CHEBI:16526"/>
        <dbReference type="ChEBI" id="CHEBI:57307"/>
        <dbReference type="ChEBI" id="CHEBI:57309"/>
        <dbReference type="EC" id="1.3.3.3"/>
    </reaction>
</comment>
<dbReference type="GO" id="GO:0015995">
    <property type="term" value="P:chlorophyll biosynthetic process"/>
    <property type="evidence" value="ECO:0007669"/>
    <property type="project" value="UniProtKB-KW"/>
</dbReference>
<evidence type="ECO:0000256" key="14">
    <source>
        <dbReference type="ARBA" id="ARBA00057602"/>
    </source>
</evidence>
<keyword evidence="6" id="KW-0150">Chloroplast</keyword>
<dbReference type="GO" id="GO:0009570">
    <property type="term" value="C:chloroplast stroma"/>
    <property type="evidence" value="ECO:0007669"/>
    <property type="project" value="TreeGrafter"/>
</dbReference>
<comment type="pathway">
    <text evidence="2">Porphyrin-containing compound metabolism; protoporphyrin-IX biosynthesis; protoporphyrinogen-IX from coproporphyrinogen-III (O2 route): step 1/1.</text>
</comment>
<keyword evidence="12" id="KW-0627">Porphyrin biosynthesis</keyword>
<evidence type="ECO:0000256" key="1">
    <source>
        <dbReference type="ARBA" id="ARBA00004229"/>
    </source>
</evidence>
<evidence type="ECO:0000256" key="5">
    <source>
        <dbReference type="ARBA" id="ARBA00012869"/>
    </source>
</evidence>
<comment type="similarity">
    <text evidence="3">Belongs to the aerobic coproporphyrinogen-III oxidase family.</text>
</comment>
<dbReference type="PRINTS" id="PR00073">
    <property type="entry name" value="COPRGNOXDASE"/>
</dbReference>
<dbReference type="EnsemblPlants" id="EMT27887">
    <property type="protein sequence ID" value="EMT27887"/>
    <property type="gene ID" value="F775_05463"/>
</dbReference>
<evidence type="ECO:0000256" key="9">
    <source>
        <dbReference type="ARBA" id="ARBA00023002"/>
    </source>
</evidence>
<dbReference type="UniPathway" id="UPA00251">
    <property type="reaction ID" value="UER00322"/>
</dbReference>
<evidence type="ECO:0000256" key="16">
    <source>
        <dbReference type="SAM" id="MobiDB-lite"/>
    </source>
</evidence>
<keyword evidence="10" id="KW-0350">Heme biosynthesis</keyword>
<evidence type="ECO:0000256" key="13">
    <source>
        <dbReference type="ARBA" id="ARBA00049102"/>
    </source>
</evidence>
<dbReference type="GO" id="GO:0006782">
    <property type="term" value="P:protoporphyrinogen IX biosynthetic process"/>
    <property type="evidence" value="ECO:0007669"/>
    <property type="project" value="UniProtKB-UniPathway"/>
</dbReference>
<comment type="subcellular location">
    <subcellularLocation>
        <location evidence="1">Plastid</location>
        <location evidence="1">Chloroplast</location>
    </subcellularLocation>
</comment>
<evidence type="ECO:0000256" key="4">
    <source>
        <dbReference type="ARBA" id="ARBA00011738"/>
    </source>
</evidence>
<name>M8CKJ4_AEGTA</name>
<reference evidence="17" key="1">
    <citation type="submission" date="2015-06" db="UniProtKB">
        <authorList>
            <consortium name="EnsemblPlants"/>
        </authorList>
    </citation>
    <scope>IDENTIFICATION</scope>
</reference>
<dbReference type="GO" id="GO:0004109">
    <property type="term" value="F:coproporphyrinogen oxidase activity"/>
    <property type="evidence" value="ECO:0007669"/>
    <property type="project" value="UniProtKB-EC"/>
</dbReference>
<dbReference type="InterPro" id="IPR018375">
    <property type="entry name" value="Coprogen_oxidase_CS"/>
</dbReference>
<feature type="region of interest" description="Disordered" evidence="16">
    <location>
        <begin position="164"/>
        <end position="200"/>
    </location>
</feature>
<evidence type="ECO:0000256" key="12">
    <source>
        <dbReference type="ARBA" id="ARBA00023244"/>
    </source>
</evidence>
<evidence type="ECO:0000256" key="3">
    <source>
        <dbReference type="ARBA" id="ARBA00010644"/>
    </source>
</evidence>
<dbReference type="Pfam" id="PF01218">
    <property type="entry name" value="Coprogen_oxidas"/>
    <property type="match status" value="1"/>
</dbReference>
<evidence type="ECO:0000256" key="7">
    <source>
        <dbReference type="ARBA" id="ARBA00022640"/>
    </source>
</evidence>
<keyword evidence="8" id="KW-0809">Transit peptide</keyword>
<accession>M8CKJ4</accession>
<comment type="subunit">
    <text evidence="4">Homodimer.</text>
</comment>
<evidence type="ECO:0000256" key="11">
    <source>
        <dbReference type="ARBA" id="ARBA00023171"/>
    </source>
</evidence>
<organism evidence="17">
    <name type="scientific">Aegilops tauschii</name>
    <name type="common">Tausch's goatgrass</name>
    <name type="synonym">Aegilops squarrosa</name>
    <dbReference type="NCBI Taxonomy" id="37682"/>
    <lineage>
        <taxon>Eukaryota</taxon>
        <taxon>Viridiplantae</taxon>
        <taxon>Streptophyta</taxon>
        <taxon>Embryophyta</taxon>
        <taxon>Tracheophyta</taxon>
        <taxon>Spermatophyta</taxon>
        <taxon>Magnoliopsida</taxon>
        <taxon>Liliopsida</taxon>
        <taxon>Poales</taxon>
        <taxon>Poaceae</taxon>
        <taxon>BOP clade</taxon>
        <taxon>Pooideae</taxon>
        <taxon>Triticodae</taxon>
        <taxon>Triticeae</taxon>
        <taxon>Triticinae</taxon>
        <taxon>Aegilops</taxon>
    </lineage>
</organism>
<evidence type="ECO:0000313" key="17">
    <source>
        <dbReference type="EnsemblPlants" id="EMT27887"/>
    </source>
</evidence>
<dbReference type="SUPFAM" id="SSF102886">
    <property type="entry name" value="Coproporphyrinogen III oxidase"/>
    <property type="match status" value="1"/>
</dbReference>
<dbReference type="NCBIfam" id="NF003727">
    <property type="entry name" value="PRK05330.1"/>
    <property type="match status" value="1"/>
</dbReference>
<protein>
    <recommendedName>
        <fullName evidence="15">Oxygen-dependent coproporphyrinogen-III oxidase, chloroplastic</fullName>
        <ecNumber evidence="5">1.3.3.3</ecNumber>
    </recommendedName>
</protein>
<evidence type="ECO:0000256" key="15">
    <source>
        <dbReference type="ARBA" id="ARBA00070317"/>
    </source>
</evidence>
<dbReference type="InterPro" id="IPR001260">
    <property type="entry name" value="Coprogen_oxidase_aer"/>
</dbReference>
<dbReference type="EC" id="1.3.3.3" evidence="5"/>
<dbReference type="FunFam" id="3.40.1500.10:FF:000003">
    <property type="entry name" value="oxygen-dependent coproporphyrinogen-III oxidase, chloroplastic"/>
    <property type="match status" value="1"/>
</dbReference>
<proteinExistence type="inferred from homology"/>
<dbReference type="Gene3D" id="3.40.1500.10">
    <property type="entry name" value="Coproporphyrinogen III oxidase, aerobic"/>
    <property type="match status" value="1"/>
</dbReference>
<feature type="region of interest" description="Disordered" evidence="16">
    <location>
        <begin position="97"/>
        <end position="132"/>
    </location>
</feature>
<dbReference type="AlphaFoldDB" id="M8CKJ4"/>
<dbReference type="InterPro" id="IPR036406">
    <property type="entry name" value="Coprogen_oxidase_aer_sf"/>
</dbReference>
<dbReference type="PANTHER" id="PTHR10755:SF9">
    <property type="entry name" value="COPROPORPHYRINOGEN OXIDASE"/>
    <property type="match status" value="1"/>
</dbReference>
<feature type="compositionally biased region" description="Basic and acidic residues" evidence="16">
    <location>
        <begin position="172"/>
        <end position="181"/>
    </location>
</feature>
<keyword evidence="9" id="KW-0560">Oxidoreductase</keyword>
<dbReference type="PROSITE" id="PS01021">
    <property type="entry name" value="COPROGEN_OXIDASE"/>
    <property type="match status" value="1"/>
</dbReference>
<keyword evidence="7" id="KW-0934">Plastid</keyword>